<evidence type="ECO:0000313" key="11">
    <source>
        <dbReference type="Proteomes" id="UP000185161"/>
    </source>
</evidence>
<protein>
    <recommendedName>
        <fullName evidence="2 7">DNA repair protein RecO</fullName>
    </recommendedName>
    <alternativeName>
        <fullName evidence="6 7">Recombination protein O</fullName>
    </alternativeName>
</protein>
<dbReference type="SUPFAM" id="SSF50249">
    <property type="entry name" value="Nucleic acid-binding proteins"/>
    <property type="match status" value="1"/>
</dbReference>
<dbReference type="PANTHER" id="PTHR33991:SF1">
    <property type="entry name" value="DNA REPAIR PROTEIN RECO"/>
    <property type="match status" value="1"/>
</dbReference>
<dbReference type="Proteomes" id="UP000185161">
    <property type="component" value="Chromosome"/>
</dbReference>
<dbReference type="STRING" id="93064.BRX40_20535"/>
<evidence type="ECO:0000313" key="9">
    <source>
        <dbReference type="EMBL" id="APR54494.1"/>
    </source>
</evidence>
<evidence type="ECO:0000256" key="5">
    <source>
        <dbReference type="ARBA" id="ARBA00023204"/>
    </source>
</evidence>
<dbReference type="InterPro" id="IPR022572">
    <property type="entry name" value="DNA_rep/recomb_RecO_N"/>
</dbReference>
<proteinExistence type="inferred from homology"/>
<evidence type="ECO:0000259" key="8">
    <source>
        <dbReference type="Pfam" id="PF11967"/>
    </source>
</evidence>
<dbReference type="GeneID" id="44134956"/>
<name>A0A1L6JF01_9SPHN</name>
<dbReference type="GO" id="GO:0006302">
    <property type="term" value="P:double-strand break repair"/>
    <property type="evidence" value="ECO:0007669"/>
    <property type="project" value="TreeGrafter"/>
</dbReference>
<sequence>MHLAASAIVLAIRPHGESGAIVRALTAEAGLMAGYVRGGRSRQLRPVLQPGNVILGEWRARTEEQLPALTVELMHSRAPMFREPLPAAAFEWATALTAAALPEGQPYPLVHSALEGLLDAIEAAPAARGWAAALVRYELLMLAELGFGLDLGRCAATGTNDDLAFVSPKSGIAVSRSGAVGYESRLLVLPRFVVAGGPAEWDDIVAGLKLSAHFLERDLLHGKAAEVLAARARLVDRLNRAVA</sequence>
<dbReference type="SUPFAM" id="SSF57863">
    <property type="entry name" value="ArfGap/RecO-like zinc finger"/>
    <property type="match status" value="1"/>
</dbReference>
<evidence type="ECO:0000256" key="1">
    <source>
        <dbReference type="ARBA" id="ARBA00007452"/>
    </source>
</evidence>
<dbReference type="InterPro" id="IPR012340">
    <property type="entry name" value="NA-bd_OB-fold"/>
</dbReference>
<accession>A0A1L6JF01</accession>
<dbReference type="Gene3D" id="2.40.50.140">
    <property type="entry name" value="Nucleic acid-binding proteins"/>
    <property type="match status" value="1"/>
</dbReference>
<gene>
    <name evidence="7" type="primary">recO</name>
    <name evidence="9" type="ORF">BRX40_20535</name>
    <name evidence="10" type="ORF">CA257_03130</name>
</gene>
<comment type="similarity">
    <text evidence="1 7">Belongs to the RecO family.</text>
</comment>
<dbReference type="Gene3D" id="1.20.1440.120">
    <property type="entry name" value="Recombination protein O, C-terminal domain"/>
    <property type="match status" value="1"/>
</dbReference>
<evidence type="ECO:0000256" key="4">
    <source>
        <dbReference type="ARBA" id="ARBA00023172"/>
    </source>
</evidence>
<keyword evidence="4 7" id="KW-0233">DNA recombination</keyword>
<dbReference type="GO" id="GO:0043590">
    <property type="term" value="C:bacterial nucleoid"/>
    <property type="evidence" value="ECO:0007669"/>
    <property type="project" value="TreeGrafter"/>
</dbReference>
<keyword evidence="5 7" id="KW-0234">DNA repair</keyword>
<evidence type="ECO:0000256" key="3">
    <source>
        <dbReference type="ARBA" id="ARBA00022763"/>
    </source>
</evidence>
<reference evidence="9" key="1">
    <citation type="submission" date="2016-12" db="EMBL/GenBank/DDBJ databases">
        <title>Whole genome sequencing of Sphingomonas koreensis.</title>
        <authorList>
            <person name="Conlan S."/>
            <person name="Thomas P.J."/>
            <person name="Mullikin J."/>
            <person name="Palmore T.N."/>
            <person name="Frank K.M."/>
            <person name="Segre J.A."/>
        </authorList>
    </citation>
    <scope>NUCLEOTIDE SEQUENCE</scope>
    <source>
        <strain evidence="9">ABOJV</strain>
    </source>
</reference>
<evidence type="ECO:0000256" key="2">
    <source>
        <dbReference type="ARBA" id="ARBA00021310"/>
    </source>
</evidence>
<dbReference type="Proteomes" id="UP000286681">
    <property type="component" value="Unassembled WGS sequence"/>
</dbReference>
<keyword evidence="11" id="KW-1185">Reference proteome</keyword>
<dbReference type="OrthoDB" id="9804792at2"/>
<dbReference type="PANTHER" id="PTHR33991">
    <property type="entry name" value="DNA REPAIR PROTEIN RECO"/>
    <property type="match status" value="1"/>
</dbReference>
<dbReference type="InterPro" id="IPR037278">
    <property type="entry name" value="ARFGAP/RecO"/>
</dbReference>
<dbReference type="GO" id="GO:0006310">
    <property type="term" value="P:DNA recombination"/>
    <property type="evidence" value="ECO:0007669"/>
    <property type="project" value="UniProtKB-UniRule"/>
</dbReference>
<dbReference type="Pfam" id="PF02565">
    <property type="entry name" value="RecO_C"/>
    <property type="match status" value="1"/>
</dbReference>
<evidence type="ECO:0000256" key="7">
    <source>
        <dbReference type="HAMAP-Rule" id="MF_00201"/>
    </source>
</evidence>
<dbReference type="KEGG" id="skr:BRX40_20535"/>
<dbReference type="EMBL" id="CP018820">
    <property type="protein sequence ID" value="APR54494.1"/>
    <property type="molecule type" value="Genomic_DNA"/>
</dbReference>
<organism evidence="9 11">
    <name type="scientific">Sphingomonas koreensis</name>
    <dbReference type="NCBI Taxonomy" id="93064"/>
    <lineage>
        <taxon>Bacteria</taxon>
        <taxon>Pseudomonadati</taxon>
        <taxon>Pseudomonadota</taxon>
        <taxon>Alphaproteobacteria</taxon>
        <taxon>Sphingomonadales</taxon>
        <taxon>Sphingomonadaceae</taxon>
        <taxon>Sphingomonas</taxon>
    </lineage>
</organism>
<dbReference type="NCBIfam" id="TIGR00613">
    <property type="entry name" value="reco"/>
    <property type="match status" value="1"/>
</dbReference>
<dbReference type="RefSeq" id="WP_075152837.1">
    <property type="nucleotide sequence ID" value="NZ_CP018820.1"/>
</dbReference>
<reference evidence="10 12" key="3">
    <citation type="submission" date="2018-07" db="EMBL/GenBank/DDBJ databases">
        <title>Genomic and Epidemiologic Investigation of an Indolent Hospital Outbreak.</title>
        <authorList>
            <person name="Johnson R.C."/>
            <person name="Deming C."/>
            <person name="Conlan S."/>
            <person name="Zellmer C.J."/>
            <person name="Michelin A.V."/>
            <person name="Lee-Lin S."/>
            <person name="Thomas P.J."/>
            <person name="Park M."/>
            <person name="Weingarten R.A."/>
            <person name="Less J."/>
            <person name="Dekker J.P."/>
            <person name="Frank K.M."/>
            <person name="Musser K.A."/>
            <person name="Mcquiston J.R."/>
            <person name="Henderson D.K."/>
            <person name="Lau A.F."/>
            <person name="Palmore T.N."/>
            <person name="Segre J.A."/>
        </authorList>
    </citation>
    <scope>NUCLEOTIDE SEQUENCE [LARGE SCALE GENOMIC DNA]</scope>
    <source>
        <strain evidence="10 12">SK-NIH.Env10_0317</strain>
    </source>
</reference>
<evidence type="ECO:0000313" key="10">
    <source>
        <dbReference type="EMBL" id="RSV07009.1"/>
    </source>
</evidence>
<dbReference type="InterPro" id="IPR003717">
    <property type="entry name" value="RecO"/>
</dbReference>
<keyword evidence="3 7" id="KW-0227">DNA damage</keyword>
<dbReference type="AlphaFoldDB" id="A0A1L6JF01"/>
<dbReference type="HAMAP" id="MF_00201">
    <property type="entry name" value="RecO"/>
    <property type="match status" value="1"/>
</dbReference>
<dbReference type="Pfam" id="PF11967">
    <property type="entry name" value="RecO_N"/>
    <property type="match status" value="1"/>
</dbReference>
<reference evidence="11" key="2">
    <citation type="submission" date="2016-12" db="EMBL/GenBank/DDBJ databases">
        <title>Whole genome sequencing of Sphingomonas sp. ABOJV.</title>
        <authorList>
            <person name="Conlan S."/>
            <person name="Thomas P.J."/>
            <person name="Mullikin J."/>
            <person name="Palmore T.N."/>
            <person name="Frank K.M."/>
            <person name="Segre J.A."/>
        </authorList>
    </citation>
    <scope>NUCLEOTIDE SEQUENCE [LARGE SCALE GENOMIC DNA]</scope>
    <source>
        <strain evidence="11">ABOJV</strain>
    </source>
</reference>
<dbReference type="InterPro" id="IPR042242">
    <property type="entry name" value="RecO_C"/>
</dbReference>
<dbReference type="EMBL" id="QQWO01000002">
    <property type="protein sequence ID" value="RSV07009.1"/>
    <property type="molecule type" value="Genomic_DNA"/>
</dbReference>
<evidence type="ECO:0000256" key="6">
    <source>
        <dbReference type="ARBA" id="ARBA00033409"/>
    </source>
</evidence>
<feature type="domain" description="DNA replication/recombination mediator RecO N-terminal" evidence="8">
    <location>
        <begin position="3"/>
        <end position="76"/>
    </location>
</feature>
<comment type="function">
    <text evidence="7">Involved in DNA repair and RecF pathway recombination.</text>
</comment>
<evidence type="ECO:0000313" key="12">
    <source>
        <dbReference type="Proteomes" id="UP000286681"/>
    </source>
</evidence>